<evidence type="ECO:0000313" key="7">
    <source>
        <dbReference type="EMBL" id="CAJ0572527.1"/>
    </source>
</evidence>
<keyword evidence="4 5" id="KW-0472">Membrane</keyword>
<evidence type="ECO:0000313" key="8">
    <source>
        <dbReference type="Proteomes" id="UP001177023"/>
    </source>
</evidence>
<feature type="domain" description="HIG1" evidence="6">
    <location>
        <begin position="24"/>
        <end position="121"/>
    </location>
</feature>
<dbReference type="PANTHER" id="PTHR12297">
    <property type="entry name" value="HYPOXIA-INDUCBILE GENE 1 HIG1 -RELATED"/>
    <property type="match status" value="1"/>
</dbReference>
<sequence length="127" mass="13644">MANEAPHDFRDHEAHMKWQLDAASQRAKQVPLIPADLSGGSKPSYEASALGKFIENPFIPIGLIATTGCLIGIMSQTLKRNPAKAQLYMRGRCAAQFFTVCAVVGGAYFFGFRGAQVPGQPGQPHGI</sequence>
<gene>
    <name evidence="7" type="ORF">MSPICULIGERA_LOCUS10911</name>
</gene>
<dbReference type="EMBL" id="CATQJA010002600">
    <property type="protein sequence ID" value="CAJ0572527.1"/>
    <property type="molecule type" value="Genomic_DNA"/>
</dbReference>
<name>A0AA36CNT6_9BILA</name>
<dbReference type="PROSITE" id="PS51503">
    <property type="entry name" value="HIG1"/>
    <property type="match status" value="1"/>
</dbReference>
<dbReference type="GO" id="GO:0097250">
    <property type="term" value="P:mitochondrial respirasome assembly"/>
    <property type="evidence" value="ECO:0007669"/>
    <property type="project" value="TreeGrafter"/>
</dbReference>
<organism evidence="7 8">
    <name type="scientific">Mesorhabditis spiculigera</name>
    <dbReference type="NCBI Taxonomy" id="96644"/>
    <lineage>
        <taxon>Eukaryota</taxon>
        <taxon>Metazoa</taxon>
        <taxon>Ecdysozoa</taxon>
        <taxon>Nematoda</taxon>
        <taxon>Chromadorea</taxon>
        <taxon>Rhabditida</taxon>
        <taxon>Rhabditina</taxon>
        <taxon>Rhabditomorpha</taxon>
        <taxon>Rhabditoidea</taxon>
        <taxon>Rhabditidae</taxon>
        <taxon>Mesorhabditinae</taxon>
        <taxon>Mesorhabditis</taxon>
    </lineage>
</organism>
<feature type="non-terminal residue" evidence="7">
    <location>
        <position position="1"/>
    </location>
</feature>
<accession>A0AA36CNT6</accession>
<dbReference type="Gene3D" id="6.10.140.1320">
    <property type="match status" value="1"/>
</dbReference>
<dbReference type="InterPro" id="IPR050355">
    <property type="entry name" value="RCF1"/>
</dbReference>
<dbReference type="Pfam" id="PF04588">
    <property type="entry name" value="HIG_1_N"/>
    <property type="match status" value="1"/>
</dbReference>
<dbReference type="PANTHER" id="PTHR12297:SF18">
    <property type="entry name" value="HIG1 DOMAIN FAMILY MEMBER 2A"/>
    <property type="match status" value="1"/>
</dbReference>
<dbReference type="InterPro" id="IPR007667">
    <property type="entry name" value="Hypoxia_induced_domain"/>
</dbReference>
<keyword evidence="8" id="KW-1185">Reference proteome</keyword>
<evidence type="ECO:0000256" key="5">
    <source>
        <dbReference type="SAM" id="Phobius"/>
    </source>
</evidence>
<dbReference type="Proteomes" id="UP001177023">
    <property type="component" value="Unassembled WGS sequence"/>
</dbReference>
<comment type="caution">
    <text evidence="7">The sequence shown here is derived from an EMBL/GenBank/DDBJ whole genome shotgun (WGS) entry which is preliminary data.</text>
</comment>
<dbReference type="GO" id="GO:0031966">
    <property type="term" value="C:mitochondrial membrane"/>
    <property type="evidence" value="ECO:0007669"/>
    <property type="project" value="UniProtKB-SubCell"/>
</dbReference>
<dbReference type="AlphaFoldDB" id="A0AA36CNT6"/>
<proteinExistence type="predicted"/>
<evidence type="ECO:0000256" key="2">
    <source>
        <dbReference type="ARBA" id="ARBA00022692"/>
    </source>
</evidence>
<keyword evidence="3 5" id="KW-1133">Transmembrane helix</keyword>
<feature type="transmembrane region" description="Helical" evidence="5">
    <location>
        <begin position="94"/>
        <end position="112"/>
    </location>
</feature>
<protein>
    <recommendedName>
        <fullName evidence="6">HIG1 domain-containing protein</fullName>
    </recommendedName>
</protein>
<evidence type="ECO:0000256" key="1">
    <source>
        <dbReference type="ARBA" id="ARBA00004325"/>
    </source>
</evidence>
<reference evidence="7" key="1">
    <citation type="submission" date="2023-06" db="EMBL/GenBank/DDBJ databases">
        <authorList>
            <person name="Delattre M."/>
        </authorList>
    </citation>
    <scope>NUCLEOTIDE SEQUENCE</scope>
    <source>
        <strain evidence="7">AF72</strain>
    </source>
</reference>
<comment type="subcellular location">
    <subcellularLocation>
        <location evidence="1">Mitochondrion membrane</location>
    </subcellularLocation>
</comment>
<evidence type="ECO:0000256" key="4">
    <source>
        <dbReference type="ARBA" id="ARBA00023136"/>
    </source>
</evidence>
<evidence type="ECO:0000256" key="3">
    <source>
        <dbReference type="ARBA" id="ARBA00022989"/>
    </source>
</evidence>
<evidence type="ECO:0000259" key="6">
    <source>
        <dbReference type="PROSITE" id="PS51503"/>
    </source>
</evidence>
<feature type="transmembrane region" description="Helical" evidence="5">
    <location>
        <begin position="57"/>
        <end position="74"/>
    </location>
</feature>
<keyword evidence="2 5" id="KW-0812">Transmembrane</keyword>